<accession>A0A3M6TYT6</accession>
<evidence type="ECO:0000256" key="8">
    <source>
        <dbReference type="RuleBase" id="RU000688"/>
    </source>
</evidence>
<feature type="transmembrane region" description="Helical" evidence="9">
    <location>
        <begin position="106"/>
        <end position="129"/>
    </location>
</feature>
<organism evidence="11 12">
    <name type="scientific">Pocillopora damicornis</name>
    <name type="common">Cauliflower coral</name>
    <name type="synonym">Millepora damicornis</name>
    <dbReference type="NCBI Taxonomy" id="46731"/>
    <lineage>
        <taxon>Eukaryota</taxon>
        <taxon>Metazoa</taxon>
        <taxon>Cnidaria</taxon>
        <taxon>Anthozoa</taxon>
        <taxon>Hexacorallia</taxon>
        <taxon>Scleractinia</taxon>
        <taxon>Astrocoeniina</taxon>
        <taxon>Pocilloporidae</taxon>
        <taxon>Pocillopora</taxon>
    </lineage>
</organism>
<dbReference type="PANTHER" id="PTHR24240">
    <property type="entry name" value="OPSIN"/>
    <property type="match status" value="1"/>
</dbReference>
<dbReference type="EMBL" id="RCHS01002672">
    <property type="protein sequence ID" value="RMX46560.1"/>
    <property type="molecule type" value="Genomic_DNA"/>
</dbReference>
<dbReference type="AlphaFoldDB" id="A0A3M6TYT6"/>
<dbReference type="InterPro" id="IPR017452">
    <property type="entry name" value="GPCR_Rhodpsn_7TM"/>
</dbReference>
<comment type="similarity">
    <text evidence="8">Belongs to the G-protein coupled receptor 1 family.</text>
</comment>
<dbReference type="Pfam" id="PF00001">
    <property type="entry name" value="7tm_1"/>
    <property type="match status" value="2"/>
</dbReference>
<keyword evidence="6 8" id="KW-0675">Receptor</keyword>
<keyword evidence="2 8" id="KW-0812">Transmembrane</keyword>
<evidence type="ECO:0000256" key="6">
    <source>
        <dbReference type="ARBA" id="ARBA00023170"/>
    </source>
</evidence>
<evidence type="ECO:0000256" key="1">
    <source>
        <dbReference type="ARBA" id="ARBA00004141"/>
    </source>
</evidence>
<evidence type="ECO:0000256" key="4">
    <source>
        <dbReference type="ARBA" id="ARBA00023040"/>
    </source>
</evidence>
<dbReference type="PROSITE" id="PS50262">
    <property type="entry name" value="G_PROTEIN_RECEP_F1_2"/>
    <property type="match status" value="1"/>
</dbReference>
<feature type="transmembrane region" description="Helical" evidence="9">
    <location>
        <begin position="318"/>
        <end position="336"/>
    </location>
</feature>
<feature type="transmembrane region" description="Helical" evidence="9">
    <location>
        <begin position="279"/>
        <end position="306"/>
    </location>
</feature>
<dbReference type="CDD" id="cd00637">
    <property type="entry name" value="7tm_classA_rhodopsin-like"/>
    <property type="match status" value="1"/>
</dbReference>
<evidence type="ECO:0000256" key="9">
    <source>
        <dbReference type="SAM" id="Phobius"/>
    </source>
</evidence>
<dbReference type="SUPFAM" id="SSF81321">
    <property type="entry name" value="Family A G protein-coupled receptor-like"/>
    <property type="match status" value="1"/>
</dbReference>
<dbReference type="Gene3D" id="1.20.1070.10">
    <property type="entry name" value="Rhodopsin 7-helix transmembrane proteins"/>
    <property type="match status" value="2"/>
</dbReference>
<keyword evidence="3 9" id="KW-1133">Transmembrane helix</keyword>
<dbReference type="InterPro" id="IPR050125">
    <property type="entry name" value="GPCR_opsins"/>
</dbReference>
<feature type="transmembrane region" description="Helical" evidence="9">
    <location>
        <begin position="64"/>
        <end position="86"/>
    </location>
</feature>
<protein>
    <recommendedName>
        <fullName evidence="10">G-protein coupled receptors family 1 profile domain-containing protein</fullName>
    </recommendedName>
</protein>
<sequence length="379" mass="42603">MSGNVLVVYVIYRDSRLHKVTYMFIHNLALTDIAMAMASMPFWIASLSTGTWKFGQVWCQVAGSTSHILACASIFTIALIAFNRYIKVVKPTLYRKVFPSKRAARLYCVLVWLISIFLAMPFLFGWLGVSFHEKLVICVPENNVYKNTSTGVIVNGLTIMIFYCNFKIYKAVRESTRNLNAHAEGNGVRSGNDSRRTNMTDVSVSFHEKLVICVPENNVYKNTSTGVIVNGLTIMIFYCNFKIYKAVRESTRNLNAHAEGNGVRSANDSRRSNMTDVSVLKTCFTVACFFVVTWSPISIIAVIWTFGFDIPQKFYTTSVYLAFSGSLVNPIIYGFINPQFKVAFKKALSFSRFSSVNTDQNHSRNGVRHEVAKRLGTAA</sequence>
<dbReference type="PRINTS" id="PR00237">
    <property type="entry name" value="GPCRRHODOPSN"/>
</dbReference>
<dbReference type="Proteomes" id="UP000275408">
    <property type="component" value="Unassembled WGS sequence"/>
</dbReference>
<keyword evidence="4 8" id="KW-0297">G-protein coupled receptor</keyword>
<comment type="subcellular location">
    <subcellularLocation>
        <location evidence="1">Membrane</location>
        <topology evidence="1">Multi-pass membrane protein</topology>
    </subcellularLocation>
</comment>
<dbReference type="PROSITE" id="PS00237">
    <property type="entry name" value="G_PROTEIN_RECEP_F1_1"/>
    <property type="match status" value="1"/>
</dbReference>
<evidence type="ECO:0000313" key="11">
    <source>
        <dbReference type="EMBL" id="RMX46560.1"/>
    </source>
</evidence>
<name>A0A3M6TYT6_POCDA</name>
<evidence type="ECO:0000256" key="7">
    <source>
        <dbReference type="ARBA" id="ARBA00023224"/>
    </source>
</evidence>
<dbReference type="STRING" id="46731.A0A3M6TYT6"/>
<evidence type="ECO:0000259" key="10">
    <source>
        <dbReference type="PROSITE" id="PS50262"/>
    </source>
</evidence>
<reference evidence="11 12" key="1">
    <citation type="journal article" date="2018" name="Sci. Rep.">
        <title>Comparative analysis of the Pocillopora damicornis genome highlights role of immune system in coral evolution.</title>
        <authorList>
            <person name="Cunning R."/>
            <person name="Bay R.A."/>
            <person name="Gillette P."/>
            <person name="Baker A.C."/>
            <person name="Traylor-Knowles N."/>
        </authorList>
    </citation>
    <scope>NUCLEOTIDE SEQUENCE [LARGE SCALE GENOMIC DNA]</scope>
    <source>
        <strain evidence="11">RSMAS</strain>
        <tissue evidence="11">Whole animal</tissue>
    </source>
</reference>
<evidence type="ECO:0000256" key="2">
    <source>
        <dbReference type="ARBA" id="ARBA00022692"/>
    </source>
</evidence>
<keyword evidence="5 9" id="KW-0472">Membrane</keyword>
<feature type="transmembrane region" description="Helical" evidence="9">
    <location>
        <begin position="20"/>
        <end position="44"/>
    </location>
</feature>
<feature type="non-terminal residue" evidence="11">
    <location>
        <position position="379"/>
    </location>
</feature>
<dbReference type="GO" id="GO:0004930">
    <property type="term" value="F:G protein-coupled receptor activity"/>
    <property type="evidence" value="ECO:0007669"/>
    <property type="project" value="UniProtKB-KW"/>
</dbReference>
<dbReference type="GO" id="GO:0016020">
    <property type="term" value="C:membrane"/>
    <property type="evidence" value="ECO:0007669"/>
    <property type="project" value="UniProtKB-SubCell"/>
</dbReference>
<dbReference type="OrthoDB" id="10071887at2759"/>
<gene>
    <name evidence="11" type="ORF">pdam_00022316</name>
</gene>
<dbReference type="InterPro" id="IPR000276">
    <property type="entry name" value="GPCR_Rhodpsn"/>
</dbReference>
<proteinExistence type="inferred from homology"/>
<feature type="transmembrane region" description="Helical" evidence="9">
    <location>
        <begin position="149"/>
        <end position="169"/>
    </location>
</feature>
<evidence type="ECO:0000313" key="12">
    <source>
        <dbReference type="Proteomes" id="UP000275408"/>
    </source>
</evidence>
<keyword evidence="7 8" id="KW-0807">Transducer</keyword>
<evidence type="ECO:0000256" key="5">
    <source>
        <dbReference type="ARBA" id="ARBA00023136"/>
    </source>
</evidence>
<evidence type="ECO:0000256" key="3">
    <source>
        <dbReference type="ARBA" id="ARBA00022989"/>
    </source>
</evidence>
<keyword evidence="12" id="KW-1185">Reference proteome</keyword>
<comment type="caution">
    <text evidence="11">The sequence shown here is derived from an EMBL/GenBank/DDBJ whole genome shotgun (WGS) entry which is preliminary data.</text>
</comment>
<feature type="domain" description="G-protein coupled receptors family 1 profile" evidence="10">
    <location>
        <begin position="3"/>
        <end position="333"/>
    </location>
</feature>